<dbReference type="GeneID" id="60333512"/>
<dbReference type="Pfam" id="PF20155">
    <property type="entry name" value="TMP_3"/>
    <property type="match status" value="1"/>
</dbReference>
<dbReference type="RefSeq" id="YP_009961945.1">
    <property type="nucleotide sequence ID" value="NC_051705.1"/>
</dbReference>
<protein>
    <submittedName>
        <fullName evidence="5">Tape measure protein</fullName>
    </submittedName>
</protein>
<feature type="compositionally biased region" description="Low complexity" evidence="3">
    <location>
        <begin position="1129"/>
        <end position="1144"/>
    </location>
</feature>
<evidence type="ECO:0000313" key="5">
    <source>
        <dbReference type="EMBL" id="QNO12330.1"/>
    </source>
</evidence>
<dbReference type="NCBIfam" id="TIGR02675">
    <property type="entry name" value="tape_meas_nterm"/>
    <property type="match status" value="1"/>
</dbReference>
<feature type="compositionally biased region" description="Low complexity" evidence="3">
    <location>
        <begin position="583"/>
        <end position="602"/>
    </location>
</feature>
<dbReference type="InterPro" id="IPR053058">
    <property type="entry name" value="Mulikevirus_tape_measure"/>
</dbReference>
<dbReference type="InterPro" id="IPR013491">
    <property type="entry name" value="Tape_meas_N"/>
</dbReference>
<feature type="domain" description="Tape measure protein N-terminal" evidence="4">
    <location>
        <begin position="158"/>
        <end position="331"/>
    </location>
</feature>
<evidence type="ECO:0000259" key="4">
    <source>
        <dbReference type="Pfam" id="PF20155"/>
    </source>
</evidence>
<dbReference type="PANTHER" id="PTHR38812:SF2">
    <property type="entry name" value="MU-LIKE PROPHAGE FLUMU PROTEIN GP42"/>
    <property type="match status" value="1"/>
</dbReference>
<feature type="coiled-coil region" evidence="2">
    <location>
        <begin position="645"/>
        <end position="700"/>
    </location>
</feature>
<feature type="compositionally biased region" description="Low complexity" evidence="3">
    <location>
        <begin position="532"/>
        <end position="545"/>
    </location>
</feature>
<evidence type="ECO:0000256" key="1">
    <source>
        <dbReference type="ARBA" id="ARBA00022465"/>
    </source>
</evidence>
<keyword evidence="1" id="KW-1245">Viral tail assembly</keyword>
<reference evidence="5 6" key="1">
    <citation type="submission" date="2020-08" db="EMBL/GenBank/DDBJ databases">
        <authorList>
            <person name="Alfieri S."/>
            <person name="Ashwill K."/>
            <person name="Asthana M."/>
            <person name="Bauer J."/>
            <person name="Bebar X."/>
            <person name="Biddinger S."/>
            <person name="Burns N."/>
            <person name="Chan J."/>
            <person name="Chan M."/>
            <person name="Choi J."/>
            <person name="Clark S."/>
            <person name="Damge R."/>
            <person name="Dervishian S."/>
            <person name="Dextre A."/>
            <person name="Didat O."/>
            <person name="Dyvik A."/>
            <person name="Easton A."/>
            <person name="Ettestad S."/>
            <person name="Fields J."/>
            <person name="Fitzgerald B."/>
            <person name="Fleck G."/>
            <person name="Forkpah E."/>
            <person name="Garimella S."/>
            <person name="Geer N."/>
            <person name="Gin A."/>
            <person name="Gopalrathnam A."/>
            <person name="Granat V."/>
            <person name="Heffner S."/>
            <person name="Hegarty A."/>
            <person name="Jensen M."/>
            <person name="Kerstiens E."/>
            <person name="Kmetz C."/>
            <person name="Krampen I."/>
            <person name="Lee G."/>
            <person name="Leland M."/>
            <person name="Levine C."/>
            <person name="Lietzke E."/>
            <person name="Long J."/>
            <person name="Maher J."/>
            <person name="Mavity S."/>
            <person name="Mitchell G."/>
            <person name="Mollenhauer J."/>
            <person name="Moses M."/>
            <person name="Murata S."/>
            <person name="Nelson Z."/>
            <person name="Nguyen V."/>
            <person name="Nicole B."/>
            <person name="Niebrugge K."/>
            <person name="Nieters J."/>
            <person name="Noland R."/>
            <person name="Novak L."/>
            <person name="Okekeogbu I."/>
            <person name="Oparah L."/>
            <person name="Pecher S."/>
            <person name="Pegg A."/>
            <person name="Powell J."/>
            <person name="Prakash M."/>
            <person name="Pruitt D."/>
            <person name="Renwick S."/>
            <person name="Rickus G."/>
            <person name="Riedel J."/>
            <person name="Sahai R."/>
            <person name="Saylor D."/>
            <person name="Schacht M."/>
            <person name="Schmitt W."/>
            <person name="Shao K."/>
            <person name="Singh E."/>
            <person name="Slaughter B."/>
            <person name="Smith G."/>
            <person name="Sorrell T."/>
            <person name="Stickels A."/>
            <person name="Szadowski H."/>
            <person name="Thomas R."/>
            <person name="Thompson M."/>
            <person name="Tully C."/>
            <person name="Uli A."/>
            <person name="Ventura A."/>
            <person name="Welsh I."/>
            <person name="Whitfield D."/>
            <person name="Clase K."/>
            <person name="Balish M.F."/>
            <person name="Garlena R.A."/>
            <person name="Russell D.A."/>
            <person name="Pope W.H."/>
            <person name="Jacobs-Sera D."/>
            <person name="Hatfull G.F."/>
        </authorList>
    </citation>
    <scope>NUCLEOTIDE SEQUENCE [LARGE SCALE GENOMIC DNA]</scope>
</reference>
<dbReference type="GO" id="GO:0098003">
    <property type="term" value="P:viral tail assembly"/>
    <property type="evidence" value="ECO:0007669"/>
    <property type="project" value="UniProtKB-KW"/>
</dbReference>
<feature type="region of interest" description="Disordered" evidence="3">
    <location>
        <begin position="508"/>
        <end position="615"/>
    </location>
</feature>
<organism evidence="5 6">
    <name type="scientific">Mycobacterium phage Royals2015</name>
    <dbReference type="NCBI Taxonomy" id="2768139"/>
    <lineage>
        <taxon>Viruses</taxon>
        <taxon>Duplodnaviria</taxon>
        <taxon>Heunggongvirae</taxon>
        <taxon>Uroviricota</taxon>
        <taxon>Caudoviricetes</taxon>
        <taxon>Gracegardnervirinae</taxon>
        <taxon>Cheoctovirus</taxon>
        <taxon>Cheoctovirus royals2015</taxon>
    </lineage>
</organism>
<dbReference type="EMBL" id="MT897904">
    <property type="protein sequence ID" value="QNO12330.1"/>
    <property type="molecule type" value="Genomic_DNA"/>
</dbReference>
<keyword evidence="1" id="KW-1188">Viral release from host cell</keyword>
<proteinExistence type="predicted"/>
<evidence type="ECO:0000256" key="3">
    <source>
        <dbReference type="SAM" id="MobiDB-lite"/>
    </source>
</evidence>
<dbReference type="PANTHER" id="PTHR38812">
    <property type="entry name" value="MU-LIKE PROPHAGE FLUMU PROTEIN GP42"/>
    <property type="match status" value="1"/>
</dbReference>
<sequence>MPIYVDIISRLDERAAAVAAKNIEREMEAAGARAGSSAGRAIGENVGREAAAAGRNAGEQLSREVDRATRQAGSRIVDGFSSHGVSAGRGFGSSFGSSLASSLPVAGRFSAALSGYEGAASKAGALAGRALGTAFTAAATGIIGAAGVALFKGFDRYKSLDATSHRLSAMGNSAEQVKTIMSDINEVVVGTPIALDEAAKAATQFLAGGVKQGRPLQAALTAIADAAGASGQKFGDLAVIFNQVFNKGKLQAEEMLQLNERGINVQAALQKEFGLTSAEIQKMSKDGTISFGMLVQAIEGQFGGMSKKLADTVDGALSNMNAAVGRVGANFISALFGDPLDTTEGPGALAKSINNVTDKLNDLNAWIVAHKDDIKRTFEEAAETAQDLWDALSSVVEMLDRIGISVGDVVTAFVAWKSIAGITALTQSLSTVSTTLAGLPATADKSAKGISAALSRVAVPAWLAFLVAQNGPEIEQAIQNAIPGADSWNHSNTPDQLGRSAREWWDRNIQGGTGVDPQPSPLPQLGGGSGPGTPTVGGIPIPGLVDANSNGPASPFGNLPGQIPLDVSVEDRRGRRGGGAPGSDGAPADGPLADLFPGAVGAADGGSGSGPKLPDAPVLPYDTTLPPGIAGMPPDAAVFSAESSYLDARHKLAEKRARAAQLEQSTEATEQDRLKARNDVIEAERDLQAAEMRMSDARANQYEKLTKQTDKHVKDLGQIGAQLDQDFGISKGLAGIAENITKFVANLAAAPLLGQLQAISAYNPTQGGHGLMGVLGAQGVFGPQYQNNQYDRGSYPSAGATGVSMTPIGAYPGDAALLANVPAGRYTQEQRGDLTQGLADCSSAVEDLVNLMDGRPTTGASMSTHNADEWLTARGFVKGRGGPGDFRVGFNSSHMQATLPGGTPFNWGSDSAAARRGIGGTGADDPSFTSHYYRPVTSVPGGSAAAAGAPGLYSPQNTNPALNNPPAPVSSGAWATNPAPLPTTGGGGGPMAAGAPQGLFTGGPTNTTNIGANVAPYAGSGSGGIGMDGGGALGMAVQAGGMALDAMAPGAGQAAQTGVKLINRAIEYGGQVAAIGAQGLMETFLPTGGSDLANNNWITRIAGGIAGAAPALPNLAGQASQQRKDIDPQATGQGQTQVNQGGDTNITVNNQRATEDGTGRDIAYHLQNQYVMPGG</sequence>
<feature type="region of interest" description="Disordered" evidence="3">
    <location>
        <begin position="1118"/>
        <end position="1148"/>
    </location>
</feature>
<evidence type="ECO:0000313" key="6">
    <source>
        <dbReference type="Proteomes" id="UP000516055"/>
    </source>
</evidence>
<keyword evidence="6" id="KW-1185">Reference proteome</keyword>
<dbReference type="Proteomes" id="UP000516055">
    <property type="component" value="Segment"/>
</dbReference>
<dbReference type="KEGG" id="vg:60333512"/>
<evidence type="ECO:0000256" key="2">
    <source>
        <dbReference type="SAM" id="Coils"/>
    </source>
</evidence>
<accession>A0A7G9W117</accession>
<feature type="region of interest" description="Disordered" evidence="3">
    <location>
        <begin position="956"/>
        <end position="986"/>
    </location>
</feature>
<keyword evidence="2" id="KW-0175">Coiled coil</keyword>
<gene>
    <name evidence="5" type="primary">14</name>
    <name evidence="5" type="ORF">SEA_ROYALS2015_14</name>
</gene>
<name>A0A7G9W117_9CAUD</name>